<keyword evidence="1" id="KW-0812">Transmembrane</keyword>
<dbReference type="Proteomes" id="UP000251144">
    <property type="component" value="Unassembled WGS sequence"/>
</dbReference>
<dbReference type="AlphaFoldDB" id="A0A329U1W9"/>
<dbReference type="InterPro" id="IPR020845">
    <property type="entry name" value="AMP-binding_CS"/>
</dbReference>
<feature type="domain" description="AMP-binding enzyme C-terminal" evidence="3">
    <location>
        <begin position="415"/>
        <end position="486"/>
    </location>
</feature>
<dbReference type="PANTHER" id="PTHR24096">
    <property type="entry name" value="LONG-CHAIN-FATTY-ACID--COA LIGASE"/>
    <property type="match status" value="1"/>
</dbReference>
<keyword evidence="1" id="KW-0472">Membrane</keyword>
<dbReference type="OrthoDB" id="9778383at2"/>
<sequence>MINTVYELITDVMAKQYPDRVAFRYVAADGKTVVEKTYAQYVQDIRRAVTYFKENIPDIKGKRVGIMSRNCYEYGVNSFGAILAGAVVVTINQKKTWPELEYELGLVEPSLIVNDGIDYGCRPDIEAAYGDKLRPMDAFKDSAPAELVDCVGHDDLIVLMFTSGTTGRSKAVMLSERNFFTTVECQVKFGDAMLDYKHEHMPEDKNDVLSNFAILPLFHLGTFICLFVWACKGWALNLSADIRDFYRDLGLMHSDAIAVAPMLMEAIYKDVKRGRRARLNGIWNPCGSSAMFDGAMLAELAQQGMMITQVYGMTETCGDGIINYEQDEKHIRAVGRPDDHAEYKLDETGEICIRGGCVMLGYYKDPEATAEVLDADGWFHTGDLARVDEDGFYYITGRKKNIIILDNGENVSPEELENLLSKCEAVKECIVREKGKKICAVIYCGEADQQTVRDFITETNRTLPLYKRMSAVEFSTEPLPRTGTGKLLRK</sequence>
<evidence type="ECO:0000256" key="1">
    <source>
        <dbReference type="SAM" id="Phobius"/>
    </source>
</evidence>
<dbReference type="GO" id="GO:0016405">
    <property type="term" value="F:CoA-ligase activity"/>
    <property type="evidence" value="ECO:0007669"/>
    <property type="project" value="TreeGrafter"/>
</dbReference>
<dbReference type="InterPro" id="IPR042099">
    <property type="entry name" value="ANL_N_sf"/>
</dbReference>
<reference evidence="4 5" key="1">
    <citation type="submission" date="2018-02" db="EMBL/GenBank/DDBJ databases">
        <title>Complete genome sequencing of Faecalibacterium prausnitzii strains isolated from the human gut.</title>
        <authorList>
            <person name="Fitzgerald B.C."/>
            <person name="Shkoporov A.N."/>
            <person name="Ross P.R."/>
            <person name="Hill C."/>
        </authorList>
    </citation>
    <scope>NUCLEOTIDE SEQUENCE [LARGE SCALE GENOMIC DNA]</scope>
    <source>
        <strain evidence="4 5">APC942/32-1</strain>
    </source>
</reference>
<comment type="caution">
    <text evidence="4">The sequence shown here is derived from an EMBL/GenBank/DDBJ whole genome shotgun (WGS) entry which is preliminary data.</text>
</comment>
<evidence type="ECO:0000313" key="4">
    <source>
        <dbReference type="EMBL" id="RAW55941.1"/>
    </source>
</evidence>
<dbReference type="InterPro" id="IPR025110">
    <property type="entry name" value="AMP-bd_C"/>
</dbReference>
<name>A0A329U1W9_9FIRM</name>
<dbReference type="Gene3D" id="3.30.300.30">
    <property type="match status" value="1"/>
</dbReference>
<proteinExistence type="predicted"/>
<feature type="domain" description="AMP-dependent synthetase/ligase" evidence="2">
    <location>
        <begin position="14"/>
        <end position="363"/>
    </location>
</feature>
<dbReference type="Pfam" id="PF13193">
    <property type="entry name" value="AMP-binding_C"/>
    <property type="match status" value="1"/>
</dbReference>
<dbReference type="SUPFAM" id="SSF56801">
    <property type="entry name" value="Acetyl-CoA synthetase-like"/>
    <property type="match status" value="1"/>
</dbReference>
<evidence type="ECO:0000259" key="3">
    <source>
        <dbReference type="Pfam" id="PF13193"/>
    </source>
</evidence>
<dbReference type="Pfam" id="PF00501">
    <property type="entry name" value="AMP-binding"/>
    <property type="match status" value="1"/>
</dbReference>
<keyword evidence="1" id="KW-1133">Transmembrane helix</keyword>
<accession>A0A329U1W9</accession>
<organism evidence="4 5">
    <name type="scientific">Faecalibacterium prausnitzii</name>
    <dbReference type="NCBI Taxonomy" id="853"/>
    <lineage>
        <taxon>Bacteria</taxon>
        <taxon>Bacillati</taxon>
        <taxon>Bacillota</taxon>
        <taxon>Clostridia</taxon>
        <taxon>Eubacteriales</taxon>
        <taxon>Oscillospiraceae</taxon>
        <taxon>Faecalibacterium</taxon>
    </lineage>
</organism>
<dbReference type="PROSITE" id="PS00455">
    <property type="entry name" value="AMP_BINDING"/>
    <property type="match status" value="1"/>
</dbReference>
<dbReference type="Gene3D" id="3.40.50.12780">
    <property type="entry name" value="N-terminal domain of ligase-like"/>
    <property type="match status" value="1"/>
</dbReference>
<dbReference type="EMBL" id="PRLB01000001">
    <property type="protein sequence ID" value="RAW55941.1"/>
    <property type="molecule type" value="Genomic_DNA"/>
</dbReference>
<feature type="transmembrane region" description="Helical" evidence="1">
    <location>
        <begin position="208"/>
        <end position="230"/>
    </location>
</feature>
<dbReference type="RefSeq" id="WP_158400223.1">
    <property type="nucleotide sequence ID" value="NZ_PRLB01000001.1"/>
</dbReference>
<gene>
    <name evidence="4" type="ORF">C4N26_02845</name>
</gene>
<dbReference type="InterPro" id="IPR045851">
    <property type="entry name" value="AMP-bd_C_sf"/>
</dbReference>
<evidence type="ECO:0000313" key="5">
    <source>
        <dbReference type="Proteomes" id="UP000251144"/>
    </source>
</evidence>
<protein>
    <submittedName>
        <fullName evidence="4">Acyl-CoA synthetase</fullName>
    </submittedName>
</protein>
<evidence type="ECO:0000259" key="2">
    <source>
        <dbReference type="Pfam" id="PF00501"/>
    </source>
</evidence>
<dbReference type="InterPro" id="IPR000873">
    <property type="entry name" value="AMP-dep_synth/lig_dom"/>
</dbReference>